<sequence>MDIQHPYMRIFLSESMMKKSLETITSYIRLRRQYSPDAMRIRLYAYINAYRLMTDGPSVNPMDYMFVTQGIFGLYEKPGFNLFMWLHARSIYIPTNMIIRLMVRTTYALYEPTMAGNSEGVERATKRISRLHKFIDSFLETIPKQHETAVRHLTYQLVDKNSLKSRMERLMVEQEKEK</sequence>
<dbReference type="PATRIC" id="fig|1300253.3.peg.4684"/>
<dbReference type="HOGENOM" id="CLU_1507594_0_0_6"/>
<proteinExistence type="predicted"/>
<dbReference type="BioCyc" id="AMAC1300253:G12YX-3563-MONOMER"/>
<reference evidence="1 2" key="1">
    <citation type="journal article" date="2013" name="Genome Biol. Evol.">
        <title>Genomic Diversity of "Deep Ecotype" Alteromonas macleodii Isolates: Evidence for Pan-Mediterranean Clonal Frames.</title>
        <authorList>
            <person name="Lopez-Perez M."/>
            <person name="Gonzaga A."/>
            <person name="Rodriguez-Valera F."/>
        </authorList>
    </citation>
    <scope>NUCLEOTIDE SEQUENCE [LARGE SCALE GENOMIC DNA]</scope>
    <source>
        <strain evidence="2">'English Channel 615'</strain>
        <plasmid evidence="2">Plasmid</plasmid>
    </source>
</reference>
<evidence type="ECO:0000313" key="1">
    <source>
        <dbReference type="EMBL" id="AGP79916.1"/>
    </source>
</evidence>
<accession>S5ALS3</accession>
<gene>
    <name evidence="1" type="ORF">I633_22481</name>
</gene>
<dbReference type="EMBL" id="CP004847">
    <property type="protein sequence ID" value="AGP79916.1"/>
    <property type="molecule type" value="Genomic_DNA"/>
</dbReference>
<dbReference type="AlphaFoldDB" id="S5ALS3"/>
<name>S5ALS3_9ALTE</name>
<dbReference type="KEGG" id="amh:I633_22481"/>
<keyword evidence="1" id="KW-0614">Plasmid</keyword>
<protein>
    <submittedName>
        <fullName evidence="1">Uncharacterized protein</fullName>
    </submittedName>
</protein>
<evidence type="ECO:0000313" key="2">
    <source>
        <dbReference type="Proteomes" id="UP000014909"/>
    </source>
</evidence>
<dbReference type="Proteomes" id="UP000014909">
    <property type="component" value="Plasmid unnamed"/>
</dbReference>
<geneLocation type="plasmid" evidence="1">
    <name>unnamed</name>
</geneLocation>
<organism evidence="1 2">
    <name type="scientific">Alteromonas mediterranea 615</name>
    <dbReference type="NCBI Taxonomy" id="1300253"/>
    <lineage>
        <taxon>Bacteria</taxon>
        <taxon>Pseudomonadati</taxon>
        <taxon>Pseudomonadota</taxon>
        <taxon>Gammaproteobacteria</taxon>
        <taxon>Alteromonadales</taxon>
        <taxon>Alteromonadaceae</taxon>
        <taxon>Alteromonas/Salinimonas group</taxon>
        <taxon>Alteromonas</taxon>
    </lineage>
</organism>